<dbReference type="InterPro" id="IPR022617">
    <property type="entry name" value="Rad60/SUMO-like_dom"/>
</dbReference>
<dbReference type="EMBL" id="KV440982">
    <property type="protein sequence ID" value="OAD72835.1"/>
    <property type="molecule type" value="Genomic_DNA"/>
</dbReference>
<gene>
    <name evidence="2" type="ORF">PHYBLDRAFT_159006</name>
</gene>
<dbReference type="PROSITE" id="PS50053">
    <property type="entry name" value="UBIQUITIN_2"/>
    <property type="match status" value="1"/>
</dbReference>
<dbReference type="AlphaFoldDB" id="A0A162X6K2"/>
<dbReference type="SMART" id="SM00213">
    <property type="entry name" value="UBQ"/>
    <property type="match status" value="1"/>
</dbReference>
<dbReference type="STRING" id="763407.A0A162X6K2"/>
<dbReference type="OrthoDB" id="442921at2759"/>
<dbReference type="FunCoup" id="A0A162X6K2">
    <property type="interactions" value="945"/>
</dbReference>
<sequence>MADAGKPEKKEGAAVNEHINLKVVGSDKSEVFFKIKRATPLKKLMDAYLDRQGKAPGSVRFLYDGSRVLPENTPEQLDMDDGDCIDVWVEQLGGCL</sequence>
<dbReference type="SUPFAM" id="SSF54236">
    <property type="entry name" value="Ubiquitin-like"/>
    <property type="match status" value="1"/>
</dbReference>
<dbReference type="Proteomes" id="UP000077315">
    <property type="component" value="Unassembled WGS sequence"/>
</dbReference>
<dbReference type="VEuPathDB" id="FungiDB:PHYBLDRAFT_159006"/>
<evidence type="ECO:0000259" key="1">
    <source>
        <dbReference type="PROSITE" id="PS50053"/>
    </source>
</evidence>
<dbReference type="Gene3D" id="3.10.20.90">
    <property type="entry name" value="Phosphatidylinositol 3-kinase Catalytic Subunit, Chain A, domain 1"/>
    <property type="match status" value="1"/>
</dbReference>
<dbReference type="FunFam" id="3.10.20.90:FF:000155">
    <property type="entry name" value="Ubiquitin-like protein SMT3"/>
    <property type="match status" value="1"/>
</dbReference>
<organism evidence="2 3">
    <name type="scientific">Phycomyces blakesleeanus (strain ATCC 8743b / DSM 1359 / FGSC 10004 / NBRC 33097 / NRRL 1555)</name>
    <dbReference type="NCBI Taxonomy" id="763407"/>
    <lineage>
        <taxon>Eukaryota</taxon>
        <taxon>Fungi</taxon>
        <taxon>Fungi incertae sedis</taxon>
        <taxon>Mucoromycota</taxon>
        <taxon>Mucoromycotina</taxon>
        <taxon>Mucoromycetes</taxon>
        <taxon>Mucorales</taxon>
        <taxon>Phycomycetaceae</taxon>
        <taxon>Phycomyces</taxon>
    </lineage>
</organism>
<keyword evidence="3" id="KW-1185">Reference proteome</keyword>
<proteinExistence type="predicted"/>
<reference evidence="3" key="1">
    <citation type="submission" date="2015-06" db="EMBL/GenBank/DDBJ databases">
        <title>Expansion of signal transduction pathways in fungi by whole-genome duplication.</title>
        <authorList>
            <consortium name="DOE Joint Genome Institute"/>
            <person name="Corrochano L.M."/>
            <person name="Kuo A."/>
            <person name="Marcet-Houben M."/>
            <person name="Polaino S."/>
            <person name="Salamov A."/>
            <person name="Villalobos J.M."/>
            <person name="Alvarez M.I."/>
            <person name="Avalos J."/>
            <person name="Benito E.P."/>
            <person name="Benoit I."/>
            <person name="Burger G."/>
            <person name="Camino L.P."/>
            <person name="Canovas D."/>
            <person name="Cerda-Olmedo E."/>
            <person name="Cheng J.-F."/>
            <person name="Dominguez A."/>
            <person name="Elias M."/>
            <person name="Eslava A.P."/>
            <person name="Glaser F."/>
            <person name="Grimwood J."/>
            <person name="Gutierrez G."/>
            <person name="Heitman J."/>
            <person name="Henrissat B."/>
            <person name="Iturriaga E.A."/>
            <person name="Lang B.F."/>
            <person name="Lavin J.L."/>
            <person name="Lee S."/>
            <person name="Li W."/>
            <person name="Lindquist E."/>
            <person name="Lopez-Garcia S."/>
            <person name="Luque E.M."/>
            <person name="Marcos A.T."/>
            <person name="Martin J."/>
            <person name="McCluskey K."/>
            <person name="Medina H.R."/>
            <person name="Miralles-Duran A."/>
            <person name="Miyazaki A."/>
            <person name="Munoz-Torres E."/>
            <person name="Oguiza J.A."/>
            <person name="Ohm R."/>
            <person name="Olmedo M."/>
            <person name="Orejas M."/>
            <person name="Ortiz-Castellanos L."/>
            <person name="Pisabarro A.G."/>
            <person name="Rodriguez-Romero J."/>
            <person name="Ruiz-Herrera J."/>
            <person name="Ruiz-Vazquez R."/>
            <person name="Sanz C."/>
            <person name="Schackwitz W."/>
            <person name="Schmutz J."/>
            <person name="Shahriari M."/>
            <person name="Shelest E."/>
            <person name="Silva-Franco F."/>
            <person name="Soanes D."/>
            <person name="Syed K."/>
            <person name="Tagua V.G."/>
            <person name="Talbot N.J."/>
            <person name="Thon M."/>
            <person name="De vries R.P."/>
            <person name="Wiebenga A."/>
            <person name="Yadav J.S."/>
            <person name="Braun E.L."/>
            <person name="Baker S."/>
            <person name="Garre V."/>
            <person name="Horwitz B."/>
            <person name="Torres-Martinez S."/>
            <person name="Idnurm A."/>
            <person name="Herrera-Estrella A."/>
            <person name="Gabaldon T."/>
            <person name="Grigoriev I.V."/>
        </authorList>
    </citation>
    <scope>NUCLEOTIDE SEQUENCE [LARGE SCALE GENOMIC DNA]</scope>
    <source>
        <strain evidence="3">NRRL 1555(-)</strain>
    </source>
</reference>
<dbReference type="RefSeq" id="XP_018290875.1">
    <property type="nucleotide sequence ID" value="XM_018433898.1"/>
</dbReference>
<dbReference type="Pfam" id="PF11976">
    <property type="entry name" value="Rad60-SLD"/>
    <property type="match status" value="1"/>
</dbReference>
<accession>A0A162X6K2</accession>
<protein>
    <recommendedName>
        <fullName evidence="1">Ubiquitin-like domain-containing protein</fullName>
    </recommendedName>
</protein>
<dbReference type="CDD" id="cd16116">
    <property type="entry name" value="Ubl_Smt3_like"/>
    <property type="match status" value="1"/>
</dbReference>
<dbReference type="InParanoid" id="A0A162X6K2"/>
<evidence type="ECO:0000313" key="2">
    <source>
        <dbReference type="EMBL" id="OAD72835.1"/>
    </source>
</evidence>
<name>A0A162X6K2_PHYB8</name>
<feature type="domain" description="Ubiquitin-like" evidence="1">
    <location>
        <begin position="17"/>
        <end position="94"/>
    </location>
</feature>
<dbReference type="GeneID" id="28994804"/>
<dbReference type="InterPro" id="IPR000626">
    <property type="entry name" value="Ubiquitin-like_dom"/>
</dbReference>
<evidence type="ECO:0000313" key="3">
    <source>
        <dbReference type="Proteomes" id="UP000077315"/>
    </source>
</evidence>
<dbReference type="InterPro" id="IPR029071">
    <property type="entry name" value="Ubiquitin-like_domsf"/>
</dbReference>
<dbReference type="PANTHER" id="PTHR10562">
    <property type="entry name" value="SMALL UBIQUITIN-RELATED MODIFIER"/>
    <property type="match status" value="1"/>
</dbReference>